<dbReference type="OrthoDB" id="2758521at2759"/>
<keyword evidence="1" id="KW-0732">Signal</keyword>
<reference evidence="2 3" key="1">
    <citation type="journal article" date="2015" name="Fungal Genet. Biol.">
        <title>Evolution of novel wood decay mechanisms in Agaricales revealed by the genome sequences of Fistulina hepatica and Cylindrobasidium torrendii.</title>
        <authorList>
            <person name="Floudas D."/>
            <person name="Held B.W."/>
            <person name="Riley R."/>
            <person name="Nagy L.G."/>
            <person name="Koehler G."/>
            <person name="Ransdell A.S."/>
            <person name="Younus H."/>
            <person name="Chow J."/>
            <person name="Chiniquy J."/>
            <person name="Lipzen A."/>
            <person name="Tritt A."/>
            <person name="Sun H."/>
            <person name="Haridas S."/>
            <person name="LaButti K."/>
            <person name="Ohm R.A."/>
            <person name="Kues U."/>
            <person name="Blanchette R.A."/>
            <person name="Grigoriev I.V."/>
            <person name="Minto R.E."/>
            <person name="Hibbett D.S."/>
        </authorList>
    </citation>
    <scope>NUCLEOTIDE SEQUENCE [LARGE SCALE GENOMIC DNA]</scope>
    <source>
        <strain evidence="2 3">FP15055 ss-10</strain>
    </source>
</reference>
<accession>A0A0D7BLG3</accession>
<organism evidence="2 3">
    <name type="scientific">Cylindrobasidium torrendii FP15055 ss-10</name>
    <dbReference type="NCBI Taxonomy" id="1314674"/>
    <lineage>
        <taxon>Eukaryota</taxon>
        <taxon>Fungi</taxon>
        <taxon>Dikarya</taxon>
        <taxon>Basidiomycota</taxon>
        <taxon>Agaricomycotina</taxon>
        <taxon>Agaricomycetes</taxon>
        <taxon>Agaricomycetidae</taxon>
        <taxon>Agaricales</taxon>
        <taxon>Marasmiineae</taxon>
        <taxon>Physalacriaceae</taxon>
        <taxon>Cylindrobasidium</taxon>
    </lineage>
</organism>
<gene>
    <name evidence="2" type="ORF">CYLTODRAFT_451750</name>
</gene>
<name>A0A0D7BLG3_9AGAR</name>
<keyword evidence="3" id="KW-1185">Reference proteome</keyword>
<dbReference type="STRING" id="1314674.A0A0D7BLG3"/>
<evidence type="ECO:0000313" key="3">
    <source>
        <dbReference type="Proteomes" id="UP000054007"/>
    </source>
</evidence>
<dbReference type="AlphaFoldDB" id="A0A0D7BLG3"/>
<dbReference type="Proteomes" id="UP000054007">
    <property type="component" value="Unassembled WGS sequence"/>
</dbReference>
<evidence type="ECO:0000256" key="1">
    <source>
        <dbReference type="SAM" id="SignalP"/>
    </source>
</evidence>
<sequence>MSMMRFKLRCIAISLAFVWRAAALVENRTIDDGDGDEHTHVLPEYRPVDRWKFKDCPTCAIHPDVSQTHGSSWHAGLYMPDQLSSLNILFPFEGTALYVYFILANGQNSTTIQDTAVNFTLDDNPAGSFTHIGEAGKGLQYRALVYHTTGLNQTQHSFFIESSGASGKAYPIHFHPGEVG</sequence>
<evidence type="ECO:0000313" key="2">
    <source>
        <dbReference type="EMBL" id="KIY70446.1"/>
    </source>
</evidence>
<feature type="chain" id="PRO_5002317408" evidence="1">
    <location>
        <begin position="24"/>
        <end position="180"/>
    </location>
</feature>
<dbReference type="EMBL" id="KN880468">
    <property type="protein sequence ID" value="KIY70446.1"/>
    <property type="molecule type" value="Genomic_DNA"/>
</dbReference>
<feature type="signal peptide" evidence="1">
    <location>
        <begin position="1"/>
        <end position="23"/>
    </location>
</feature>
<proteinExistence type="predicted"/>
<protein>
    <submittedName>
        <fullName evidence="2">Uncharacterized protein</fullName>
    </submittedName>
</protein>